<feature type="transmembrane region" description="Helical" evidence="8">
    <location>
        <begin position="195"/>
        <end position="218"/>
    </location>
</feature>
<reference evidence="9 10" key="1">
    <citation type="submission" date="2019-03" db="EMBL/GenBank/DDBJ databases">
        <title>Genomic Encyclopedia of Archaeal and Bacterial Type Strains, Phase II (KMG-II): from individual species to whole genera.</title>
        <authorList>
            <person name="Goeker M."/>
        </authorList>
    </citation>
    <scope>NUCLEOTIDE SEQUENCE [LARGE SCALE GENOMIC DNA]</scope>
    <source>
        <strain evidence="9 10">DSM 24782</strain>
    </source>
</reference>
<feature type="transmembrane region" description="Helical" evidence="8">
    <location>
        <begin position="111"/>
        <end position="129"/>
    </location>
</feature>
<feature type="transmembrane region" description="Helical" evidence="8">
    <location>
        <begin position="6"/>
        <end position="27"/>
    </location>
</feature>
<accession>A0A4R7FGG9</accession>
<evidence type="ECO:0000256" key="3">
    <source>
        <dbReference type="ARBA" id="ARBA00022679"/>
    </source>
</evidence>
<feature type="transmembrane region" description="Helical" evidence="8">
    <location>
        <begin position="230"/>
        <end position="250"/>
    </location>
</feature>
<dbReference type="AlphaFoldDB" id="A0A4R7FGG9"/>
<evidence type="ECO:0000256" key="1">
    <source>
        <dbReference type="ARBA" id="ARBA00004651"/>
    </source>
</evidence>
<sequence length="409" mass="43991">MIVTLLVALAGAVVSFLMSIVMWRVGIRYKLYPEIRERDVHTRPTPRLGGIAMYVGLLTALLIASQIHPYFDIVFHDGNERTIWAILIAATLIVVMGVLDDFFDLDWTTKLIGQIIAAGVLAWLGGLALDSLPIGGVTIGSTWSSLALTLIVVVVVMNMMNFIDGLDGLVAGIAIIANGAFFLYSYMALQTTGSTSYFTLGTLLSAAMAGVCLGFLPLNWHPARLFMGDAGSLLVGLMFAVASISVSGNMDPEMFSNPSGGYFRSQYAPAFTLLLLPVVIMIVPTLDFGLAVIRRIGAGKSPFSADRKHLHHRLLDMGHSRLHATLIFYAWTAVISVGSLLFLVAMPVVAWSFIGGGLAVCAVATLAPLSHRKRREYAVQAKPVATTTREIAVLDPLDRAGANPKERSA</sequence>
<evidence type="ECO:0000313" key="10">
    <source>
        <dbReference type="Proteomes" id="UP000295344"/>
    </source>
</evidence>
<evidence type="ECO:0000256" key="8">
    <source>
        <dbReference type="SAM" id="Phobius"/>
    </source>
</evidence>
<comment type="cofactor">
    <cofactor evidence="7">
        <name>Mg(2+)</name>
        <dbReference type="ChEBI" id="CHEBI:18420"/>
    </cofactor>
</comment>
<dbReference type="InterPro" id="IPR018480">
    <property type="entry name" value="PNAcMuramoyl-5peptid_Trfase_CS"/>
</dbReference>
<dbReference type="PANTHER" id="PTHR22926">
    <property type="entry name" value="PHOSPHO-N-ACETYLMURAMOYL-PENTAPEPTIDE-TRANSFERASE"/>
    <property type="match status" value="1"/>
</dbReference>
<protein>
    <submittedName>
        <fullName evidence="9">UDP-GlcNAc:undecaprenyl-phosphate GlcNAc-1-phosphate transferase</fullName>
    </submittedName>
</protein>
<dbReference type="GO" id="GO:0005886">
    <property type="term" value="C:plasma membrane"/>
    <property type="evidence" value="ECO:0007669"/>
    <property type="project" value="UniProtKB-SubCell"/>
</dbReference>
<feature type="transmembrane region" description="Helical" evidence="8">
    <location>
        <begin position="270"/>
        <end position="293"/>
    </location>
</feature>
<feature type="transmembrane region" description="Helical" evidence="8">
    <location>
        <begin position="349"/>
        <end position="369"/>
    </location>
</feature>
<dbReference type="GO" id="GO:0016780">
    <property type="term" value="F:phosphotransferase activity, for other substituted phosphate groups"/>
    <property type="evidence" value="ECO:0007669"/>
    <property type="project" value="InterPro"/>
</dbReference>
<keyword evidence="7" id="KW-0460">Magnesium</keyword>
<dbReference type="GO" id="GO:0009103">
    <property type="term" value="P:lipopolysaccharide biosynthetic process"/>
    <property type="evidence" value="ECO:0007669"/>
    <property type="project" value="TreeGrafter"/>
</dbReference>
<dbReference type="EMBL" id="SOAM01000003">
    <property type="protein sequence ID" value="TDS75775.1"/>
    <property type="molecule type" value="Genomic_DNA"/>
</dbReference>
<keyword evidence="4 8" id="KW-0812">Transmembrane</keyword>
<name>A0A4R7FGG9_9MICO</name>
<gene>
    <name evidence="9" type="ORF">CLV52_2883</name>
</gene>
<proteinExistence type="predicted"/>
<dbReference type="PANTHER" id="PTHR22926:SF3">
    <property type="entry name" value="UNDECAPRENYL-PHOSPHATE ALPHA-N-ACETYLGLUCOSAMINYL 1-PHOSPHATE TRANSFERASE"/>
    <property type="match status" value="1"/>
</dbReference>
<dbReference type="GO" id="GO:0071555">
    <property type="term" value="P:cell wall organization"/>
    <property type="evidence" value="ECO:0007669"/>
    <property type="project" value="TreeGrafter"/>
</dbReference>
<keyword evidence="5 8" id="KW-1133">Transmembrane helix</keyword>
<keyword evidence="7" id="KW-0479">Metal-binding</keyword>
<organism evidence="9 10">
    <name type="scientific">Amnibacterium kyonggiense</name>
    <dbReference type="NCBI Taxonomy" id="595671"/>
    <lineage>
        <taxon>Bacteria</taxon>
        <taxon>Bacillati</taxon>
        <taxon>Actinomycetota</taxon>
        <taxon>Actinomycetes</taxon>
        <taxon>Micrococcales</taxon>
        <taxon>Microbacteriaceae</taxon>
        <taxon>Amnibacterium</taxon>
    </lineage>
</organism>
<feature type="binding site" evidence="7">
    <location>
        <position position="229"/>
    </location>
    <ligand>
        <name>Mg(2+)</name>
        <dbReference type="ChEBI" id="CHEBI:18420"/>
    </ligand>
</feature>
<dbReference type="InterPro" id="IPR000715">
    <property type="entry name" value="Glycosyl_transferase_4"/>
</dbReference>
<comment type="subcellular location">
    <subcellularLocation>
        <location evidence="1">Cell membrane</location>
        <topology evidence="1">Multi-pass membrane protein</topology>
    </subcellularLocation>
</comment>
<comment type="caution">
    <text evidence="9">The sequence shown here is derived from an EMBL/GenBank/DDBJ whole genome shotgun (WGS) entry which is preliminary data.</text>
</comment>
<evidence type="ECO:0000256" key="6">
    <source>
        <dbReference type="ARBA" id="ARBA00023136"/>
    </source>
</evidence>
<feature type="transmembrane region" description="Helical" evidence="8">
    <location>
        <begin position="322"/>
        <end position="343"/>
    </location>
</feature>
<keyword evidence="6 8" id="KW-0472">Membrane</keyword>
<feature type="transmembrane region" description="Helical" evidence="8">
    <location>
        <begin position="48"/>
        <end position="71"/>
    </location>
</feature>
<dbReference type="CDD" id="cd06853">
    <property type="entry name" value="GT_WecA_like"/>
    <property type="match status" value="1"/>
</dbReference>
<dbReference type="PROSITE" id="PS01348">
    <property type="entry name" value="MRAY_2"/>
    <property type="match status" value="1"/>
</dbReference>
<evidence type="ECO:0000313" key="9">
    <source>
        <dbReference type="EMBL" id="TDS75775.1"/>
    </source>
</evidence>
<dbReference type="RefSeq" id="WP_246018154.1">
    <property type="nucleotide sequence ID" value="NZ_BAAARP010000001.1"/>
</dbReference>
<feature type="binding site" evidence="7">
    <location>
        <position position="161"/>
    </location>
    <ligand>
        <name>Mg(2+)</name>
        <dbReference type="ChEBI" id="CHEBI:18420"/>
    </ligand>
</feature>
<evidence type="ECO:0000256" key="4">
    <source>
        <dbReference type="ARBA" id="ARBA00022692"/>
    </source>
</evidence>
<dbReference type="Pfam" id="PF00953">
    <property type="entry name" value="Glycos_transf_4"/>
    <property type="match status" value="1"/>
</dbReference>
<evidence type="ECO:0000256" key="7">
    <source>
        <dbReference type="PIRSR" id="PIRSR600715-1"/>
    </source>
</evidence>
<feature type="transmembrane region" description="Helical" evidence="8">
    <location>
        <begin position="135"/>
        <end position="157"/>
    </location>
</feature>
<dbReference type="Proteomes" id="UP000295344">
    <property type="component" value="Unassembled WGS sequence"/>
</dbReference>
<keyword evidence="2" id="KW-1003">Cell membrane</keyword>
<keyword evidence="10" id="KW-1185">Reference proteome</keyword>
<feature type="transmembrane region" description="Helical" evidence="8">
    <location>
        <begin position="169"/>
        <end position="189"/>
    </location>
</feature>
<feature type="transmembrane region" description="Helical" evidence="8">
    <location>
        <begin position="83"/>
        <end position="99"/>
    </location>
</feature>
<dbReference type="GO" id="GO:0046872">
    <property type="term" value="F:metal ion binding"/>
    <property type="evidence" value="ECO:0007669"/>
    <property type="project" value="UniProtKB-KW"/>
</dbReference>
<evidence type="ECO:0000256" key="5">
    <source>
        <dbReference type="ARBA" id="ARBA00022989"/>
    </source>
</evidence>
<keyword evidence="3 9" id="KW-0808">Transferase</keyword>
<dbReference type="GO" id="GO:0044038">
    <property type="term" value="P:cell wall macromolecule biosynthetic process"/>
    <property type="evidence" value="ECO:0007669"/>
    <property type="project" value="TreeGrafter"/>
</dbReference>
<evidence type="ECO:0000256" key="2">
    <source>
        <dbReference type="ARBA" id="ARBA00022475"/>
    </source>
</evidence>